<dbReference type="OrthoDB" id="3232309at2759"/>
<organism evidence="1 2">
    <name type="scientific">Tricholomella constricta</name>
    <dbReference type="NCBI Taxonomy" id="117010"/>
    <lineage>
        <taxon>Eukaryota</taxon>
        <taxon>Fungi</taxon>
        <taxon>Dikarya</taxon>
        <taxon>Basidiomycota</taxon>
        <taxon>Agaricomycotina</taxon>
        <taxon>Agaricomycetes</taxon>
        <taxon>Agaricomycetidae</taxon>
        <taxon>Agaricales</taxon>
        <taxon>Tricholomatineae</taxon>
        <taxon>Lyophyllaceae</taxon>
        <taxon>Tricholomella</taxon>
    </lineage>
</organism>
<accession>A0A8H5HGK2</accession>
<evidence type="ECO:0000313" key="1">
    <source>
        <dbReference type="EMBL" id="KAF5382766.1"/>
    </source>
</evidence>
<proteinExistence type="predicted"/>
<keyword evidence="2" id="KW-1185">Reference proteome</keyword>
<protein>
    <submittedName>
        <fullName evidence="1">Uncharacterized protein</fullName>
    </submittedName>
</protein>
<dbReference type="EMBL" id="JAACJP010000008">
    <property type="protein sequence ID" value="KAF5382766.1"/>
    <property type="molecule type" value="Genomic_DNA"/>
</dbReference>
<reference evidence="1 2" key="1">
    <citation type="journal article" date="2020" name="ISME J.">
        <title>Uncovering the hidden diversity of litter-decomposition mechanisms in mushroom-forming fungi.</title>
        <authorList>
            <person name="Floudas D."/>
            <person name="Bentzer J."/>
            <person name="Ahren D."/>
            <person name="Johansson T."/>
            <person name="Persson P."/>
            <person name="Tunlid A."/>
        </authorList>
    </citation>
    <scope>NUCLEOTIDE SEQUENCE [LARGE SCALE GENOMIC DNA]</scope>
    <source>
        <strain evidence="1 2">CBS 661.87</strain>
    </source>
</reference>
<dbReference type="AlphaFoldDB" id="A0A8H5HGK2"/>
<gene>
    <name evidence="1" type="ORF">D9615_002935</name>
</gene>
<dbReference type="Proteomes" id="UP000565441">
    <property type="component" value="Unassembled WGS sequence"/>
</dbReference>
<evidence type="ECO:0000313" key="2">
    <source>
        <dbReference type="Proteomes" id="UP000565441"/>
    </source>
</evidence>
<name>A0A8H5HGK2_9AGAR</name>
<sequence length="76" mass="8145">MTRSVTLTSKRALGEGGASMDLFPVIGDPADFVILHSAGTLRSAVLNPPFDRTTIRAGTVVARRRASTWMLGTDEQ</sequence>
<comment type="caution">
    <text evidence="1">The sequence shown here is derived from an EMBL/GenBank/DDBJ whole genome shotgun (WGS) entry which is preliminary data.</text>
</comment>